<keyword evidence="12" id="KW-0460">Magnesium</keyword>
<dbReference type="EMBL" id="JBHLXP010000001">
    <property type="protein sequence ID" value="MFC0048537.1"/>
    <property type="molecule type" value="Genomic_DNA"/>
</dbReference>
<keyword evidence="9" id="KW-0547">Nucleotide-binding</keyword>
<dbReference type="PRINTS" id="PR00476">
    <property type="entry name" value="PHFRCTKINASE"/>
</dbReference>
<keyword evidence="8" id="KW-0479">Metal-binding</keyword>
<dbReference type="InterPro" id="IPR012003">
    <property type="entry name" value="ATP_PFK_prok-type"/>
</dbReference>
<feature type="domain" description="Phosphofructokinase" evidence="16">
    <location>
        <begin position="6"/>
        <end position="283"/>
    </location>
</feature>
<dbReference type="InterPro" id="IPR015912">
    <property type="entry name" value="Phosphofructokinase_CS"/>
</dbReference>
<comment type="catalytic activity">
    <reaction evidence="15">
        <text>beta-D-fructose 6-phosphate + ATP = beta-D-fructose 1,6-bisphosphate + ADP + H(+)</text>
        <dbReference type="Rhea" id="RHEA:16109"/>
        <dbReference type="ChEBI" id="CHEBI:15378"/>
        <dbReference type="ChEBI" id="CHEBI:30616"/>
        <dbReference type="ChEBI" id="CHEBI:32966"/>
        <dbReference type="ChEBI" id="CHEBI:57634"/>
        <dbReference type="ChEBI" id="CHEBI:456216"/>
        <dbReference type="EC" id="2.7.1.11"/>
    </reaction>
</comment>
<keyword evidence="13" id="KW-0324">Glycolysis</keyword>
<evidence type="ECO:0000256" key="14">
    <source>
        <dbReference type="ARBA" id="ARBA00038478"/>
    </source>
</evidence>
<accession>A0ABV6BCJ9</accession>
<dbReference type="InterPro" id="IPR022953">
    <property type="entry name" value="ATP_PFK"/>
</dbReference>
<dbReference type="EC" id="2.7.1.11" evidence="4"/>
<keyword evidence="5" id="KW-0963">Cytoplasm</keyword>
<dbReference type="PROSITE" id="PS00433">
    <property type="entry name" value="PHOSPHOFRUCTOKINASE"/>
    <property type="match status" value="1"/>
</dbReference>
<evidence type="ECO:0000256" key="11">
    <source>
        <dbReference type="ARBA" id="ARBA00022840"/>
    </source>
</evidence>
<dbReference type="RefSeq" id="WP_377242815.1">
    <property type="nucleotide sequence ID" value="NZ_JBHLXP010000001.1"/>
</dbReference>
<dbReference type="Gene3D" id="3.40.50.450">
    <property type="match status" value="1"/>
</dbReference>
<comment type="pathway">
    <text evidence="3">Carbohydrate degradation; glycolysis; D-glyceraldehyde 3-phosphate and glycerone phosphate from D-glucose: step 3/4.</text>
</comment>
<dbReference type="PIRSF" id="PIRSF000532">
    <property type="entry name" value="ATP_PFK_prok"/>
    <property type="match status" value="1"/>
</dbReference>
<dbReference type="InterPro" id="IPR035966">
    <property type="entry name" value="PKF_sf"/>
</dbReference>
<dbReference type="Gene3D" id="3.40.50.460">
    <property type="entry name" value="Phosphofructokinase domain"/>
    <property type="match status" value="1"/>
</dbReference>
<evidence type="ECO:0000256" key="5">
    <source>
        <dbReference type="ARBA" id="ARBA00022490"/>
    </source>
</evidence>
<evidence type="ECO:0000256" key="2">
    <source>
        <dbReference type="ARBA" id="ARBA00004496"/>
    </source>
</evidence>
<keyword evidence="18" id="KW-1185">Reference proteome</keyword>
<proteinExistence type="inferred from homology"/>
<dbReference type="Pfam" id="PF00365">
    <property type="entry name" value="PFK"/>
    <property type="match status" value="1"/>
</dbReference>
<dbReference type="NCBIfam" id="NF002872">
    <property type="entry name" value="PRK03202.1"/>
    <property type="match status" value="1"/>
</dbReference>
<comment type="cofactor">
    <cofactor evidence="1">
        <name>Mg(2+)</name>
        <dbReference type="ChEBI" id="CHEBI:18420"/>
    </cofactor>
</comment>
<evidence type="ECO:0000256" key="10">
    <source>
        <dbReference type="ARBA" id="ARBA00022777"/>
    </source>
</evidence>
<evidence type="ECO:0000256" key="15">
    <source>
        <dbReference type="ARBA" id="ARBA00048070"/>
    </source>
</evidence>
<evidence type="ECO:0000256" key="6">
    <source>
        <dbReference type="ARBA" id="ARBA00022533"/>
    </source>
</evidence>
<evidence type="ECO:0000256" key="7">
    <source>
        <dbReference type="ARBA" id="ARBA00022679"/>
    </source>
</evidence>
<dbReference type="InterPro" id="IPR000023">
    <property type="entry name" value="Phosphofructokinase_dom"/>
</dbReference>
<keyword evidence="6" id="KW-0021">Allosteric enzyme</keyword>
<dbReference type="PANTHER" id="PTHR13697:SF4">
    <property type="entry name" value="ATP-DEPENDENT 6-PHOSPHOFRUCTOKINASE"/>
    <property type="match status" value="1"/>
</dbReference>
<keyword evidence="11" id="KW-0067">ATP-binding</keyword>
<dbReference type="PANTHER" id="PTHR13697">
    <property type="entry name" value="PHOSPHOFRUCTOKINASE"/>
    <property type="match status" value="1"/>
</dbReference>
<organism evidence="17 18">
    <name type="scientific">Rheinheimera tilapiae</name>
    <dbReference type="NCBI Taxonomy" id="875043"/>
    <lineage>
        <taxon>Bacteria</taxon>
        <taxon>Pseudomonadati</taxon>
        <taxon>Pseudomonadota</taxon>
        <taxon>Gammaproteobacteria</taxon>
        <taxon>Chromatiales</taxon>
        <taxon>Chromatiaceae</taxon>
        <taxon>Rheinheimera</taxon>
    </lineage>
</organism>
<comment type="similarity">
    <text evidence="14">Belongs to the phosphofructokinase type A (PFKA) family.</text>
</comment>
<dbReference type="SUPFAM" id="SSF53784">
    <property type="entry name" value="Phosphofructokinase"/>
    <property type="match status" value="1"/>
</dbReference>
<evidence type="ECO:0000256" key="9">
    <source>
        <dbReference type="ARBA" id="ARBA00022741"/>
    </source>
</evidence>
<evidence type="ECO:0000259" key="16">
    <source>
        <dbReference type="Pfam" id="PF00365"/>
    </source>
</evidence>
<comment type="caution">
    <text evidence="17">The sequence shown here is derived from an EMBL/GenBank/DDBJ whole genome shotgun (WGS) entry which is preliminary data.</text>
</comment>
<keyword evidence="10" id="KW-0418">Kinase</keyword>
<keyword evidence="7 17" id="KW-0808">Transferase</keyword>
<sequence>MSKMQRIGVLTSGGDAPGMNAAIRAVVLTASQYGLEVIGFRHGFNGIFQRDFQLLQSTDVRQISHLGGTILKSARCKALPQPGGAELAAQILHELGIDALLVIGGDGSFRGCMALSHYYQGQIVGLPGTIDNDLDGTDLTIGFATALQTALDAIDKIRDTADAFERTFLVEVMGRHTGYLALSAGIAGSAEQIICPEYGETVDVADIAADIRSYQQQHGACSYIIVLAETMYPAGAAALAQELSVQSDTECRAVVLGHLQRGGSPVGSDRILATKLGAYAVEQLMAGHAHLMMAGEQAGQAVLFPLSLTGAQHKKADPFLLAWQDRVLQQHKAT</sequence>
<name>A0ABV6BCJ9_9GAMM</name>
<evidence type="ECO:0000313" key="18">
    <source>
        <dbReference type="Proteomes" id="UP001589813"/>
    </source>
</evidence>
<evidence type="ECO:0000256" key="4">
    <source>
        <dbReference type="ARBA" id="ARBA00012055"/>
    </source>
</evidence>
<evidence type="ECO:0000256" key="12">
    <source>
        <dbReference type="ARBA" id="ARBA00022842"/>
    </source>
</evidence>
<evidence type="ECO:0000256" key="13">
    <source>
        <dbReference type="ARBA" id="ARBA00023152"/>
    </source>
</evidence>
<comment type="subcellular location">
    <subcellularLocation>
        <location evidence="2">Cytoplasm</location>
    </subcellularLocation>
</comment>
<evidence type="ECO:0000256" key="1">
    <source>
        <dbReference type="ARBA" id="ARBA00001946"/>
    </source>
</evidence>
<gene>
    <name evidence="17" type="ORF">ACFFJP_09560</name>
</gene>
<dbReference type="GO" id="GO:0003872">
    <property type="term" value="F:6-phosphofructokinase activity"/>
    <property type="evidence" value="ECO:0007669"/>
    <property type="project" value="UniProtKB-EC"/>
</dbReference>
<protein>
    <recommendedName>
        <fullName evidence="4">6-phosphofructokinase</fullName>
        <ecNumber evidence="4">2.7.1.11</ecNumber>
    </recommendedName>
</protein>
<evidence type="ECO:0000256" key="8">
    <source>
        <dbReference type="ARBA" id="ARBA00022723"/>
    </source>
</evidence>
<dbReference type="Proteomes" id="UP001589813">
    <property type="component" value="Unassembled WGS sequence"/>
</dbReference>
<evidence type="ECO:0000256" key="3">
    <source>
        <dbReference type="ARBA" id="ARBA00004679"/>
    </source>
</evidence>
<evidence type="ECO:0000313" key="17">
    <source>
        <dbReference type="EMBL" id="MFC0048537.1"/>
    </source>
</evidence>
<reference evidence="17 18" key="1">
    <citation type="submission" date="2024-09" db="EMBL/GenBank/DDBJ databases">
        <authorList>
            <person name="Sun Q."/>
            <person name="Mori K."/>
        </authorList>
    </citation>
    <scope>NUCLEOTIDE SEQUENCE [LARGE SCALE GENOMIC DNA]</scope>
    <source>
        <strain evidence="17 18">KCTC 23315</strain>
    </source>
</reference>